<dbReference type="EnsemblPlants" id="AVESA.00010b.r2.1DG0160860.1">
    <property type="protein sequence ID" value="AVESA.00010b.r2.1DG0160860.1.CDS"/>
    <property type="gene ID" value="AVESA.00010b.r2.1DG0160860"/>
</dbReference>
<keyword evidence="2" id="KW-1185">Reference proteome</keyword>
<reference evidence="1" key="2">
    <citation type="submission" date="2025-09" db="UniProtKB">
        <authorList>
            <consortium name="EnsemblPlants"/>
        </authorList>
    </citation>
    <scope>IDENTIFICATION</scope>
</reference>
<dbReference type="Proteomes" id="UP001732700">
    <property type="component" value="Chromosome 1D"/>
</dbReference>
<reference evidence="1" key="1">
    <citation type="submission" date="2021-05" db="EMBL/GenBank/DDBJ databases">
        <authorList>
            <person name="Scholz U."/>
            <person name="Mascher M."/>
            <person name="Fiebig A."/>
        </authorList>
    </citation>
    <scope>NUCLEOTIDE SEQUENCE [LARGE SCALE GENOMIC DNA]</scope>
</reference>
<name>A0ACD5U1H4_AVESA</name>
<accession>A0ACD5U1H4</accession>
<protein>
    <submittedName>
        <fullName evidence="1">Uncharacterized protein</fullName>
    </submittedName>
</protein>
<proteinExistence type="predicted"/>
<evidence type="ECO:0000313" key="1">
    <source>
        <dbReference type="EnsemblPlants" id="AVESA.00010b.r2.1DG0160860.1.CDS"/>
    </source>
</evidence>
<evidence type="ECO:0000313" key="2">
    <source>
        <dbReference type="Proteomes" id="UP001732700"/>
    </source>
</evidence>
<organism evidence="1 2">
    <name type="scientific">Avena sativa</name>
    <name type="common">Oat</name>
    <dbReference type="NCBI Taxonomy" id="4498"/>
    <lineage>
        <taxon>Eukaryota</taxon>
        <taxon>Viridiplantae</taxon>
        <taxon>Streptophyta</taxon>
        <taxon>Embryophyta</taxon>
        <taxon>Tracheophyta</taxon>
        <taxon>Spermatophyta</taxon>
        <taxon>Magnoliopsida</taxon>
        <taxon>Liliopsida</taxon>
        <taxon>Poales</taxon>
        <taxon>Poaceae</taxon>
        <taxon>BOP clade</taxon>
        <taxon>Pooideae</taxon>
        <taxon>Poodae</taxon>
        <taxon>Poeae</taxon>
        <taxon>Poeae Chloroplast Group 1 (Aveneae type)</taxon>
        <taxon>Aveninae</taxon>
        <taxon>Avena</taxon>
    </lineage>
</organism>
<sequence length="298" mass="33568">MVRDMMKELTDLLGTVALSDVFPRLWWLDWATGLEARVNRLAAKLDGVVERTLVEHEGNQVNQGEAADLLDDLLSIYKNGEQGFKLDRIDVKAIILDMFIAGTDTTYKTIEWTMAELMKNPREMAKVQSEVRQVAVGTHGGVLEEDLEKMSLLQAAIKEALRLHPPVPLLVPRETIQDTRLHGYDIPAKTRVMVNTWAIMRNSESWENAEDFLPDRFLGRDINYNGKDTRFIPFGAGRRGCPGIAFGTRLVELTLANMMYHFDWKLPDGQNLESFEVIESSGLSPGLKSALILSVKPL</sequence>